<feature type="transmembrane region" description="Helical" evidence="6">
    <location>
        <begin position="82"/>
        <end position="106"/>
    </location>
</feature>
<evidence type="ECO:0000256" key="6">
    <source>
        <dbReference type="SAM" id="Phobius"/>
    </source>
</evidence>
<reference evidence="8" key="1">
    <citation type="journal article" date="2014" name="Front. Microbiol.">
        <title>High frequency of phylogenetically diverse reductive dehalogenase-homologous genes in deep subseafloor sedimentary metagenomes.</title>
        <authorList>
            <person name="Kawai M."/>
            <person name="Futagami T."/>
            <person name="Toyoda A."/>
            <person name="Takaki Y."/>
            <person name="Nishi S."/>
            <person name="Hori S."/>
            <person name="Arai W."/>
            <person name="Tsubouchi T."/>
            <person name="Morono Y."/>
            <person name="Uchiyama I."/>
            <person name="Ito T."/>
            <person name="Fujiyama A."/>
            <person name="Inagaki F."/>
            <person name="Takami H."/>
        </authorList>
    </citation>
    <scope>NUCLEOTIDE SEQUENCE</scope>
    <source>
        <strain evidence="8">Expedition CK06-06</strain>
    </source>
</reference>
<dbReference type="GO" id="GO:0020037">
    <property type="term" value="F:heme binding"/>
    <property type="evidence" value="ECO:0007669"/>
    <property type="project" value="InterPro"/>
</dbReference>
<keyword evidence="5 6" id="KW-0472">Membrane</keyword>
<evidence type="ECO:0000256" key="4">
    <source>
        <dbReference type="ARBA" id="ARBA00022989"/>
    </source>
</evidence>
<feature type="transmembrane region" description="Helical" evidence="6">
    <location>
        <begin position="9"/>
        <end position="28"/>
    </location>
</feature>
<evidence type="ECO:0000313" key="8">
    <source>
        <dbReference type="EMBL" id="GAG23962.1"/>
    </source>
</evidence>
<dbReference type="EMBL" id="BARS01035918">
    <property type="protein sequence ID" value="GAG23962.1"/>
    <property type="molecule type" value="Genomic_DNA"/>
</dbReference>
<evidence type="ECO:0000256" key="3">
    <source>
        <dbReference type="ARBA" id="ARBA00022748"/>
    </source>
</evidence>
<dbReference type="Pfam" id="PF01578">
    <property type="entry name" value="Cytochrom_C_asm"/>
    <property type="match status" value="1"/>
</dbReference>
<protein>
    <recommendedName>
        <fullName evidence="7">Cytochrome c assembly protein domain-containing protein</fullName>
    </recommendedName>
</protein>
<feature type="non-terminal residue" evidence="8">
    <location>
        <position position="123"/>
    </location>
</feature>
<dbReference type="InterPro" id="IPR045062">
    <property type="entry name" value="Cyt_c_biogenesis_CcsA/CcmC"/>
</dbReference>
<comment type="subcellular location">
    <subcellularLocation>
        <location evidence="1">Membrane</location>
        <topology evidence="1">Multi-pass membrane protein</topology>
    </subcellularLocation>
</comment>
<dbReference type="GO" id="GO:0005886">
    <property type="term" value="C:plasma membrane"/>
    <property type="evidence" value="ECO:0007669"/>
    <property type="project" value="TreeGrafter"/>
</dbReference>
<evidence type="ECO:0000256" key="5">
    <source>
        <dbReference type="ARBA" id="ARBA00023136"/>
    </source>
</evidence>
<dbReference type="AlphaFoldDB" id="X0WL88"/>
<dbReference type="InterPro" id="IPR002541">
    <property type="entry name" value="Cyt_c_assembly"/>
</dbReference>
<sequence>MKRQNDTPLIVLTALSAALVMVAIYLALAGAPDANLQSETGRYAQRIIYFHIATAWVGFLAFFVTFVAGIGYLRTQERKWDIVALSSAEIGTLFMLGVLISGSIWAKPAWGVWWVWDERLTIS</sequence>
<dbReference type="PANTHER" id="PTHR30071:SF1">
    <property type="entry name" value="CYTOCHROME B_B6 PROTEIN-RELATED"/>
    <property type="match status" value="1"/>
</dbReference>
<name>X0WL88_9ZZZZ</name>
<keyword evidence="3" id="KW-0201">Cytochrome c-type biogenesis</keyword>
<proteinExistence type="predicted"/>
<dbReference type="GO" id="GO:0017004">
    <property type="term" value="P:cytochrome complex assembly"/>
    <property type="evidence" value="ECO:0007669"/>
    <property type="project" value="UniProtKB-KW"/>
</dbReference>
<feature type="domain" description="Cytochrome c assembly protein" evidence="7">
    <location>
        <begin position="9"/>
        <end position="123"/>
    </location>
</feature>
<comment type="caution">
    <text evidence="8">The sequence shown here is derived from an EMBL/GenBank/DDBJ whole genome shotgun (WGS) entry which is preliminary data.</text>
</comment>
<keyword evidence="2 6" id="KW-0812">Transmembrane</keyword>
<keyword evidence="4 6" id="KW-1133">Transmembrane helix</keyword>
<evidence type="ECO:0000256" key="2">
    <source>
        <dbReference type="ARBA" id="ARBA00022692"/>
    </source>
</evidence>
<gene>
    <name evidence="8" type="ORF">S01H1_55271</name>
</gene>
<feature type="transmembrane region" description="Helical" evidence="6">
    <location>
        <begin position="48"/>
        <end position="70"/>
    </location>
</feature>
<evidence type="ECO:0000256" key="1">
    <source>
        <dbReference type="ARBA" id="ARBA00004141"/>
    </source>
</evidence>
<accession>X0WL88</accession>
<dbReference type="PANTHER" id="PTHR30071">
    <property type="entry name" value="HEME EXPORTER PROTEIN C"/>
    <property type="match status" value="1"/>
</dbReference>
<evidence type="ECO:0000259" key="7">
    <source>
        <dbReference type="Pfam" id="PF01578"/>
    </source>
</evidence>
<organism evidence="8">
    <name type="scientific">marine sediment metagenome</name>
    <dbReference type="NCBI Taxonomy" id="412755"/>
    <lineage>
        <taxon>unclassified sequences</taxon>
        <taxon>metagenomes</taxon>
        <taxon>ecological metagenomes</taxon>
    </lineage>
</organism>